<dbReference type="Proteomes" id="UP000672097">
    <property type="component" value="Unassembled WGS sequence"/>
</dbReference>
<feature type="transmembrane region" description="Helical" evidence="5">
    <location>
        <begin position="209"/>
        <end position="229"/>
    </location>
</feature>
<reference evidence="7 8" key="1">
    <citation type="submission" date="2021-04" db="EMBL/GenBank/DDBJ databases">
        <title>The genome sequence of type strain Ideonella paludis KCTC 32238.</title>
        <authorList>
            <person name="Liu Y."/>
        </authorList>
    </citation>
    <scope>NUCLEOTIDE SEQUENCE [LARGE SCALE GENOMIC DNA]</scope>
    <source>
        <strain evidence="7 8">KCTC 32238</strain>
    </source>
</reference>
<dbReference type="PANTHER" id="PTHR11814">
    <property type="entry name" value="SULFATE TRANSPORTER"/>
    <property type="match status" value="1"/>
</dbReference>
<dbReference type="CDD" id="cd07042">
    <property type="entry name" value="STAS_SulP_like_sulfate_transporter"/>
    <property type="match status" value="1"/>
</dbReference>
<protein>
    <submittedName>
        <fullName evidence="7">STAS domain-containing protein</fullName>
    </submittedName>
</protein>
<dbReference type="Pfam" id="PF00916">
    <property type="entry name" value="Sulfate_transp"/>
    <property type="match status" value="1"/>
</dbReference>
<feature type="transmembrane region" description="Helical" evidence="5">
    <location>
        <begin position="41"/>
        <end position="57"/>
    </location>
</feature>
<feature type="transmembrane region" description="Helical" evidence="5">
    <location>
        <begin position="390"/>
        <end position="420"/>
    </location>
</feature>
<comment type="caution">
    <text evidence="7">The sequence shown here is derived from an EMBL/GenBank/DDBJ whole genome shotgun (WGS) entry which is preliminary data.</text>
</comment>
<sequence length="560" mass="58026">MPSAASAHPTWRDDLLAAAIITLLLIPQSLAYAMLAGLPPSVGLAASVLPALAYAALGSSPVTVMGPGGVLSLMCAQALGHVMSVAPEGTSVSAAALVLAAEMGALLLLGAVLRLDTLVALLSVPVLHGFMTGAALTIVVTQLPVLAGASSGGVSLMTVATQWWGAARPWHAVSMAFGLGALGLLFLLREHATAWLRQHLGCTTAQAGLIVKAAPLAVMVVALLIQMGLSSPGVAVVGTLPALHLSLGWPEVPAPLWRVMLPSAALLALMAAVENLAVAGSLAARRKETIIPRRELAGLGAANLVAACSGGMPVAGGLSRSAVAFDAGARSRWVGVMVALLMALAATLLAEPLASLPRAVLAATIVIAASSMLDLAPFRQAWRFSREEFWVMVGAAGLTLLASMELALSVGVALSVALLLQRTTDPHVARIGRVPGTEHYRNIERHEVDETPGVVALRIDESLLFTNARGLTELVMAHVDEHTRRVVLQMSPVNTIDFSGLTALAALDTALHDRGARLDLAEVKGPVMDRLAAVGWSQQAHGKIYLSLHQAVDIRINDEE</sequence>
<evidence type="ECO:0000256" key="3">
    <source>
        <dbReference type="ARBA" id="ARBA00022989"/>
    </source>
</evidence>
<feature type="transmembrane region" description="Helical" evidence="5">
    <location>
        <begin position="359"/>
        <end position="378"/>
    </location>
</feature>
<dbReference type="Pfam" id="PF01740">
    <property type="entry name" value="STAS"/>
    <property type="match status" value="1"/>
</dbReference>
<evidence type="ECO:0000259" key="6">
    <source>
        <dbReference type="PROSITE" id="PS50801"/>
    </source>
</evidence>
<dbReference type="InterPro" id="IPR036513">
    <property type="entry name" value="STAS_dom_sf"/>
</dbReference>
<feature type="transmembrane region" description="Helical" evidence="5">
    <location>
        <begin position="169"/>
        <end position="188"/>
    </location>
</feature>
<dbReference type="InterPro" id="IPR001902">
    <property type="entry name" value="SLC26A/SulP_fam"/>
</dbReference>
<evidence type="ECO:0000256" key="2">
    <source>
        <dbReference type="ARBA" id="ARBA00022692"/>
    </source>
</evidence>
<comment type="subcellular location">
    <subcellularLocation>
        <location evidence="1">Membrane</location>
        <topology evidence="1">Multi-pass membrane protein</topology>
    </subcellularLocation>
</comment>
<dbReference type="SUPFAM" id="SSF52091">
    <property type="entry name" value="SpoIIaa-like"/>
    <property type="match status" value="1"/>
</dbReference>
<feature type="transmembrane region" description="Helical" evidence="5">
    <location>
        <begin position="331"/>
        <end position="350"/>
    </location>
</feature>
<feature type="transmembrane region" description="Helical" evidence="5">
    <location>
        <begin position="125"/>
        <end position="149"/>
    </location>
</feature>
<proteinExistence type="predicted"/>
<dbReference type="PROSITE" id="PS50801">
    <property type="entry name" value="STAS"/>
    <property type="match status" value="1"/>
</dbReference>
<evidence type="ECO:0000313" key="8">
    <source>
        <dbReference type="Proteomes" id="UP000672097"/>
    </source>
</evidence>
<dbReference type="EMBL" id="JAGQDG010000001">
    <property type="protein sequence ID" value="MBQ0934473.1"/>
    <property type="molecule type" value="Genomic_DNA"/>
</dbReference>
<name>A0ABS5DTJ9_9BURK</name>
<feature type="domain" description="STAS" evidence="6">
    <location>
        <begin position="444"/>
        <end position="555"/>
    </location>
</feature>
<dbReference type="InterPro" id="IPR011547">
    <property type="entry name" value="SLC26A/SulP_dom"/>
</dbReference>
<dbReference type="RefSeq" id="WP_210806355.1">
    <property type="nucleotide sequence ID" value="NZ_JAGQDG010000001.1"/>
</dbReference>
<evidence type="ECO:0000256" key="4">
    <source>
        <dbReference type="ARBA" id="ARBA00023136"/>
    </source>
</evidence>
<keyword evidence="4 5" id="KW-0472">Membrane</keyword>
<keyword evidence="2 5" id="KW-0812">Transmembrane</keyword>
<feature type="transmembrane region" description="Helical" evidence="5">
    <location>
        <begin position="259"/>
        <end position="284"/>
    </location>
</feature>
<dbReference type="InterPro" id="IPR002645">
    <property type="entry name" value="STAS_dom"/>
</dbReference>
<evidence type="ECO:0000256" key="1">
    <source>
        <dbReference type="ARBA" id="ARBA00004141"/>
    </source>
</evidence>
<evidence type="ECO:0000256" key="5">
    <source>
        <dbReference type="SAM" id="Phobius"/>
    </source>
</evidence>
<organism evidence="7 8">
    <name type="scientific">Ideonella paludis</name>
    <dbReference type="NCBI Taxonomy" id="1233411"/>
    <lineage>
        <taxon>Bacteria</taxon>
        <taxon>Pseudomonadati</taxon>
        <taxon>Pseudomonadota</taxon>
        <taxon>Betaproteobacteria</taxon>
        <taxon>Burkholderiales</taxon>
        <taxon>Sphaerotilaceae</taxon>
        <taxon>Ideonella</taxon>
    </lineage>
</organism>
<feature type="transmembrane region" description="Helical" evidence="5">
    <location>
        <begin position="92"/>
        <end position="113"/>
    </location>
</feature>
<dbReference type="Gene3D" id="3.30.750.24">
    <property type="entry name" value="STAS domain"/>
    <property type="match status" value="1"/>
</dbReference>
<keyword evidence="3 5" id="KW-1133">Transmembrane helix</keyword>
<keyword evidence="8" id="KW-1185">Reference proteome</keyword>
<feature type="transmembrane region" description="Helical" evidence="5">
    <location>
        <begin position="296"/>
        <end position="319"/>
    </location>
</feature>
<evidence type="ECO:0000313" key="7">
    <source>
        <dbReference type="EMBL" id="MBQ0934473.1"/>
    </source>
</evidence>
<gene>
    <name evidence="7" type="ORF">KAK11_03955</name>
</gene>
<accession>A0ABS5DTJ9</accession>